<keyword evidence="4 6" id="KW-0720">Serine protease</keyword>
<dbReference type="FunFam" id="2.40.10.10:FF:000120">
    <property type="entry name" value="Putative serine protease"/>
    <property type="match status" value="1"/>
</dbReference>
<evidence type="ECO:0000256" key="2">
    <source>
        <dbReference type="ARBA" id="ARBA00022729"/>
    </source>
</evidence>
<gene>
    <name evidence="9" type="ORF">GSOID_T00017483001</name>
</gene>
<dbReference type="SMART" id="SM00020">
    <property type="entry name" value="Tryp_SPc"/>
    <property type="match status" value="1"/>
</dbReference>
<dbReference type="InParanoid" id="E4X2K8"/>
<name>E4X2K8_OIKDI</name>
<dbReference type="GO" id="GO:0006508">
    <property type="term" value="P:proteolysis"/>
    <property type="evidence" value="ECO:0007669"/>
    <property type="project" value="UniProtKB-KW"/>
</dbReference>
<dbReference type="PRINTS" id="PR00722">
    <property type="entry name" value="CHYMOTRYPSIN"/>
</dbReference>
<sequence>MKLSAIVLNGVSAFDMLSGTSHKCGGLNPKEELRIGDLNNELMSIEERMHMSLSTEKIVGGRQVDDIKNWNWIGQLGGYCGGSLVADDMFLTAAHCCGSTRIGQTVYFGVLNPWEDQGKAQKRKVIEMLNHPDFDRPTLTHDICMIKLDSPIEQDRNVRPICLADSASPKNTPAYVAGWGLTSEGGPQSRDLMEVSVPIVTNKECQNAYSHRPVDDTMFCAGKKEGGEDGCQGDSGGPIVTVDGDGKVSLAGVVSWGVGCARPGKFGVYSRVDTQLDFIHWSIQTLRGKYDGKLSNFDLNKNALSGAQTPNEGEPATPHNGKEAKNSHQSDEDVDCHD</sequence>
<dbReference type="PROSITE" id="PS00135">
    <property type="entry name" value="TRYPSIN_SER"/>
    <property type="match status" value="1"/>
</dbReference>
<dbReference type="MEROPS" id="S01.316"/>
<evidence type="ECO:0000256" key="5">
    <source>
        <dbReference type="ARBA" id="ARBA00023157"/>
    </source>
</evidence>
<dbReference type="EMBL" id="FN653023">
    <property type="protein sequence ID" value="CBY17861.1"/>
    <property type="molecule type" value="Genomic_DNA"/>
</dbReference>
<feature type="compositionally biased region" description="Polar residues" evidence="7">
    <location>
        <begin position="301"/>
        <end position="311"/>
    </location>
</feature>
<feature type="region of interest" description="Disordered" evidence="7">
    <location>
        <begin position="301"/>
        <end position="338"/>
    </location>
</feature>
<proteinExistence type="predicted"/>
<dbReference type="PROSITE" id="PS50240">
    <property type="entry name" value="TRYPSIN_DOM"/>
    <property type="match status" value="1"/>
</dbReference>
<keyword evidence="2" id="KW-0732">Signal</keyword>
<dbReference type="AlphaFoldDB" id="E4X2K8"/>
<keyword evidence="1 6" id="KW-0645">Protease</keyword>
<protein>
    <recommendedName>
        <fullName evidence="8">Peptidase S1 domain-containing protein</fullName>
    </recommendedName>
</protein>
<dbReference type="PANTHER" id="PTHR24252:SF7">
    <property type="entry name" value="HYALIN"/>
    <property type="match status" value="1"/>
</dbReference>
<organism evidence="9">
    <name type="scientific">Oikopleura dioica</name>
    <name type="common">Tunicate</name>
    <dbReference type="NCBI Taxonomy" id="34765"/>
    <lineage>
        <taxon>Eukaryota</taxon>
        <taxon>Metazoa</taxon>
        <taxon>Chordata</taxon>
        <taxon>Tunicata</taxon>
        <taxon>Appendicularia</taxon>
        <taxon>Copelata</taxon>
        <taxon>Oikopleuridae</taxon>
        <taxon>Oikopleura</taxon>
    </lineage>
</organism>
<evidence type="ECO:0000313" key="9">
    <source>
        <dbReference type="EMBL" id="CBY17861.1"/>
    </source>
</evidence>
<evidence type="ECO:0000259" key="8">
    <source>
        <dbReference type="PROSITE" id="PS50240"/>
    </source>
</evidence>
<feature type="domain" description="Peptidase S1" evidence="8">
    <location>
        <begin position="58"/>
        <end position="287"/>
    </location>
</feature>
<dbReference type="InterPro" id="IPR001254">
    <property type="entry name" value="Trypsin_dom"/>
</dbReference>
<dbReference type="Proteomes" id="UP000001307">
    <property type="component" value="Unassembled WGS sequence"/>
</dbReference>
<accession>E4X2K8</accession>
<keyword evidence="5" id="KW-1015">Disulfide bond</keyword>
<dbReference type="InterPro" id="IPR001314">
    <property type="entry name" value="Peptidase_S1A"/>
</dbReference>
<dbReference type="CDD" id="cd00190">
    <property type="entry name" value="Tryp_SPc"/>
    <property type="match status" value="1"/>
</dbReference>
<evidence type="ECO:0000256" key="7">
    <source>
        <dbReference type="SAM" id="MobiDB-lite"/>
    </source>
</evidence>
<dbReference type="Pfam" id="PF00089">
    <property type="entry name" value="Trypsin"/>
    <property type="match status" value="1"/>
</dbReference>
<keyword evidence="10" id="KW-1185">Reference proteome</keyword>
<dbReference type="OrthoDB" id="10012881at2759"/>
<evidence type="ECO:0000256" key="1">
    <source>
        <dbReference type="ARBA" id="ARBA00022670"/>
    </source>
</evidence>
<dbReference type="GO" id="GO:0004252">
    <property type="term" value="F:serine-type endopeptidase activity"/>
    <property type="evidence" value="ECO:0007669"/>
    <property type="project" value="InterPro"/>
</dbReference>
<dbReference type="InterPro" id="IPR033116">
    <property type="entry name" value="TRYPSIN_SER"/>
</dbReference>
<dbReference type="InterPro" id="IPR043504">
    <property type="entry name" value="Peptidase_S1_PA_chymotrypsin"/>
</dbReference>
<dbReference type="Gene3D" id="2.40.10.10">
    <property type="entry name" value="Trypsin-like serine proteases"/>
    <property type="match status" value="1"/>
</dbReference>
<feature type="compositionally biased region" description="Basic and acidic residues" evidence="7">
    <location>
        <begin position="320"/>
        <end position="338"/>
    </location>
</feature>
<dbReference type="InterPro" id="IPR018114">
    <property type="entry name" value="TRYPSIN_HIS"/>
</dbReference>
<evidence type="ECO:0000256" key="3">
    <source>
        <dbReference type="ARBA" id="ARBA00022801"/>
    </source>
</evidence>
<dbReference type="SUPFAM" id="SSF50494">
    <property type="entry name" value="Trypsin-like serine proteases"/>
    <property type="match status" value="1"/>
</dbReference>
<evidence type="ECO:0000313" key="10">
    <source>
        <dbReference type="Proteomes" id="UP000001307"/>
    </source>
</evidence>
<dbReference type="PANTHER" id="PTHR24252">
    <property type="entry name" value="ACROSIN-RELATED"/>
    <property type="match status" value="1"/>
</dbReference>
<evidence type="ECO:0000256" key="4">
    <source>
        <dbReference type="ARBA" id="ARBA00022825"/>
    </source>
</evidence>
<dbReference type="PROSITE" id="PS00134">
    <property type="entry name" value="TRYPSIN_HIS"/>
    <property type="match status" value="1"/>
</dbReference>
<keyword evidence="3 6" id="KW-0378">Hydrolase</keyword>
<reference evidence="9" key="1">
    <citation type="journal article" date="2010" name="Science">
        <title>Plasticity of animal genome architecture unmasked by rapid evolution of a pelagic tunicate.</title>
        <authorList>
            <person name="Denoeud F."/>
            <person name="Henriet S."/>
            <person name="Mungpakdee S."/>
            <person name="Aury J.M."/>
            <person name="Da Silva C."/>
            <person name="Brinkmann H."/>
            <person name="Mikhaleva J."/>
            <person name="Olsen L.C."/>
            <person name="Jubin C."/>
            <person name="Canestro C."/>
            <person name="Bouquet J.M."/>
            <person name="Danks G."/>
            <person name="Poulain J."/>
            <person name="Campsteijn C."/>
            <person name="Adamski M."/>
            <person name="Cross I."/>
            <person name="Yadetie F."/>
            <person name="Muffato M."/>
            <person name="Louis A."/>
            <person name="Butcher S."/>
            <person name="Tsagkogeorga G."/>
            <person name="Konrad A."/>
            <person name="Singh S."/>
            <person name="Jensen M.F."/>
            <person name="Cong E.H."/>
            <person name="Eikeseth-Otteraa H."/>
            <person name="Noel B."/>
            <person name="Anthouard V."/>
            <person name="Porcel B.M."/>
            <person name="Kachouri-Lafond R."/>
            <person name="Nishino A."/>
            <person name="Ugolini M."/>
            <person name="Chourrout P."/>
            <person name="Nishida H."/>
            <person name="Aasland R."/>
            <person name="Huzurbazar S."/>
            <person name="Westhof E."/>
            <person name="Delsuc F."/>
            <person name="Lehrach H."/>
            <person name="Reinhardt R."/>
            <person name="Weissenbach J."/>
            <person name="Roy S.W."/>
            <person name="Artiguenave F."/>
            <person name="Postlethwait J.H."/>
            <person name="Manak J.R."/>
            <person name="Thompson E.M."/>
            <person name="Jaillon O."/>
            <person name="Du Pasquier L."/>
            <person name="Boudinot P."/>
            <person name="Liberles D.A."/>
            <person name="Volff J.N."/>
            <person name="Philippe H."/>
            <person name="Lenhard B."/>
            <person name="Roest Crollius H."/>
            <person name="Wincker P."/>
            <person name="Chourrout D."/>
        </authorList>
    </citation>
    <scope>NUCLEOTIDE SEQUENCE [LARGE SCALE GENOMIC DNA]</scope>
</reference>
<evidence type="ECO:0000256" key="6">
    <source>
        <dbReference type="RuleBase" id="RU363034"/>
    </source>
</evidence>
<dbReference type="InterPro" id="IPR009003">
    <property type="entry name" value="Peptidase_S1_PA"/>
</dbReference>